<evidence type="ECO:0000313" key="2">
    <source>
        <dbReference type="EMBL" id="KAI6783242.1"/>
    </source>
</evidence>
<protein>
    <submittedName>
        <fullName evidence="2">Uncharacterized protein</fullName>
    </submittedName>
</protein>
<dbReference type="Proteomes" id="UP001055219">
    <property type="component" value="Unassembled WGS sequence"/>
</dbReference>
<dbReference type="RefSeq" id="XP_051364098.1">
    <property type="nucleotide sequence ID" value="XM_051504168.1"/>
</dbReference>
<dbReference type="AlphaFoldDB" id="A0A9Q0BET0"/>
<evidence type="ECO:0000313" key="3">
    <source>
        <dbReference type="Proteomes" id="UP001055219"/>
    </source>
</evidence>
<evidence type="ECO:0000256" key="1">
    <source>
        <dbReference type="SAM" id="MobiDB-lite"/>
    </source>
</evidence>
<organism evidence="2 3">
    <name type="scientific">Emericellopsis cladophorae</name>
    <dbReference type="NCBI Taxonomy" id="2686198"/>
    <lineage>
        <taxon>Eukaryota</taxon>
        <taxon>Fungi</taxon>
        <taxon>Dikarya</taxon>
        <taxon>Ascomycota</taxon>
        <taxon>Pezizomycotina</taxon>
        <taxon>Sordariomycetes</taxon>
        <taxon>Hypocreomycetidae</taxon>
        <taxon>Hypocreales</taxon>
        <taxon>Bionectriaceae</taxon>
        <taxon>Emericellopsis</taxon>
    </lineage>
</organism>
<feature type="region of interest" description="Disordered" evidence="1">
    <location>
        <begin position="118"/>
        <end position="153"/>
    </location>
</feature>
<gene>
    <name evidence="2" type="ORF">J7T54_004269</name>
</gene>
<dbReference type="GeneID" id="75830757"/>
<keyword evidence="3" id="KW-1185">Reference proteome</keyword>
<dbReference type="OrthoDB" id="10352394at2759"/>
<sequence>MAGLQKYNKREIVFVMYRMINKVKNEDIVKQFHSEFGRQEFDETQVRYMSNKYGDDVKYGSLKKNFSGAVAGECPLKYVEMAIARGSKTRPSAKKQRTSTRNSIAALYAKAIPKVRRLKETQQARKTSTLNSISLSSPATQSSPKTAPAEKDLGPAIVDTMHTKPLEDASVQFQYLPNPMLNAPAIPLEPMPYLDFDAVPTFRDPLADLNKAPLSYQQQNTFLEPCQFSVVDTDQLVVPDPIEHFSRAWVSPTLHEDHQPIPQLPTNYQPLLPQNSVSYHHKDDDGFFAMPQPDLVGLANPGLSWAQPDYLGDDFEFGMGVQSHDGPYLSVTQ</sequence>
<accession>A0A9Q0BET0</accession>
<feature type="compositionally biased region" description="Polar residues" evidence="1">
    <location>
        <begin position="124"/>
        <end position="145"/>
    </location>
</feature>
<dbReference type="EMBL" id="JAGIXG020000008">
    <property type="protein sequence ID" value="KAI6783242.1"/>
    <property type="molecule type" value="Genomic_DNA"/>
</dbReference>
<proteinExistence type="predicted"/>
<comment type="caution">
    <text evidence="2">The sequence shown here is derived from an EMBL/GenBank/DDBJ whole genome shotgun (WGS) entry which is preliminary data.</text>
</comment>
<name>A0A9Q0BET0_9HYPO</name>
<reference evidence="2" key="2">
    <citation type="submission" date="2022-07" db="EMBL/GenBank/DDBJ databases">
        <authorList>
            <person name="Goncalves M.F.M."/>
            <person name="Hilario S."/>
            <person name="Van De Peer Y."/>
            <person name="Esteves A.C."/>
            <person name="Alves A."/>
        </authorList>
    </citation>
    <scope>NUCLEOTIDE SEQUENCE</scope>
    <source>
        <strain evidence="2">MUM 19.33</strain>
    </source>
</reference>
<reference evidence="2" key="1">
    <citation type="journal article" date="2021" name="J Fungi (Basel)">
        <title>Genomic and Metabolomic Analyses of the Marine Fungus Emericellopsis cladophorae: Insights into Saltwater Adaptability Mechanisms and Its Biosynthetic Potential.</title>
        <authorList>
            <person name="Goncalves M.F.M."/>
            <person name="Hilario S."/>
            <person name="Van de Peer Y."/>
            <person name="Esteves A.C."/>
            <person name="Alves A."/>
        </authorList>
    </citation>
    <scope>NUCLEOTIDE SEQUENCE</scope>
    <source>
        <strain evidence="2">MUM 19.33</strain>
    </source>
</reference>